<evidence type="ECO:0000256" key="1">
    <source>
        <dbReference type="SAM" id="MobiDB-lite"/>
    </source>
</evidence>
<reference evidence="2 3" key="1">
    <citation type="submission" date="2019-07" db="EMBL/GenBank/DDBJ databases">
        <authorList>
            <person name="Cremers G."/>
        </authorList>
    </citation>
    <scope>NUCLEOTIDE SEQUENCE [LARGE SCALE GENOMIC DNA]</scope>
</reference>
<protein>
    <submittedName>
        <fullName evidence="2">Uncharacterized protein</fullName>
    </submittedName>
</protein>
<dbReference type="AlphaFoldDB" id="A0A564ZIL4"/>
<evidence type="ECO:0000313" key="2">
    <source>
        <dbReference type="EMBL" id="VUZ85165.1"/>
    </source>
</evidence>
<name>A0A564ZIL4_9BACT</name>
<dbReference type="Proteomes" id="UP000334340">
    <property type="component" value="Unassembled WGS sequence"/>
</dbReference>
<organism evidence="2 3">
    <name type="scientific">Candidatus Methylomirabilis lanthanidiphila</name>
    <dbReference type="NCBI Taxonomy" id="2211376"/>
    <lineage>
        <taxon>Bacteria</taxon>
        <taxon>Candidatus Methylomirabilota</taxon>
        <taxon>Candidatus Methylomirabilia</taxon>
        <taxon>Candidatus Methylomirabilales</taxon>
        <taxon>Candidatus Methylomirabilaceae</taxon>
        <taxon>Candidatus Methylomirabilis</taxon>
    </lineage>
</organism>
<dbReference type="EMBL" id="CABIKM010000022">
    <property type="protein sequence ID" value="VUZ85165.1"/>
    <property type="molecule type" value="Genomic_DNA"/>
</dbReference>
<gene>
    <name evidence="2" type="ORF">MELA_01541</name>
</gene>
<keyword evidence="3" id="KW-1185">Reference proteome</keyword>
<proteinExistence type="predicted"/>
<accession>A0A564ZIL4</accession>
<evidence type="ECO:0000313" key="3">
    <source>
        <dbReference type="Proteomes" id="UP000334340"/>
    </source>
</evidence>
<feature type="region of interest" description="Disordered" evidence="1">
    <location>
        <begin position="127"/>
        <end position="151"/>
    </location>
</feature>
<sequence>MSRRPTGAAERRLCKMTRTAAGSLLMALLLAASVLPRQALAGNNELVILNSERWIDTLKGTVKNMSSDRAEEVVIVVQFFGEAVNQAVPRKRKAAPRQELGQQTVKLPPLDAGQEAPFEVDIAEQHRTAPSFKFEPHAIWSKRSGDRARKH</sequence>
<feature type="region of interest" description="Disordered" evidence="1">
    <location>
        <begin position="93"/>
        <end position="112"/>
    </location>
</feature>